<name>A6KRD6_RAT</name>
<organism evidence="1 2">
    <name type="scientific">Rattus norvegicus</name>
    <name type="common">Rat</name>
    <dbReference type="NCBI Taxonomy" id="10116"/>
    <lineage>
        <taxon>Eukaryota</taxon>
        <taxon>Metazoa</taxon>
        <taxon>Chordata</taxon>
        <taxon>Craniata</taxon>
        <taxon>Vertebrata</taxon>
        <taxon>Euteleostomi</taxon>
        <taxon>Mammalia</taxon>
        <taxon>Eutheria</taxon>
        <taxon>Euarchontoglires</taxon>
        <taxon>Glires</taxon>
        <taxon>Rodentia</taxon>
        <taxon>Myomorpha</taxon>
        <taxon>Muroidea</taxon>
        <taxon>Muridae</taxon>
        <taxon>Murinae</taxon>
        <taxon>Rattus</taxon>
    </lineage>
</organism>
<sequence length="66" mass="7332">MELRTQGEASWRFSSVCDISYFSACRTCIPEVTNVKDAADKGRSPSLIIKETQIDGVSLPQNLPRD</sequence>
<protein>
    <submittedName>
        <fullName evidence="1">RCG41745</fullName>
    </submittedName>
</protein>
<gene>
    <name evidence="1" type="ORF">rCG_41745</name>
</gene>
<reference evidence="1 2" key="1">
    <citation type="submission" date="2005-09" db="EMBL/GenBank/DDBJ databases">
        <authorList>
            <person name="Mural R.J."/>
            <person name="Li P.W."/>
            <person name="Adams M.D."/>
            <person name="Amanatides P.G."/>
            <person name="Baden-Tillson H."/>
            <person name="Barnstead M."/>
            <person name="Chin S.H."/>
            <person name="Dew I."/>
            <person name="Evans C.A."/>
            <person name="Ferriera S."/>
            <person name="Flanigan M."/>
            <person name="Fosler C."/>
            <person name="Glodek A."/>
            <person name="Gu Z."/>
            <person name="Holt R.A."/>
            <person name="Jennings D."/>
            <person name="Kraft C.L."/>
            <person name="Lu F."/>
            <person name="Nguyen T."/>
            <person name="Nusskern D.R."/>
            <person name="Pfannkoch C.M."/>
            <person name="Sitter C."/>
            <person name="Sutton G.G."/>
            <person name="Venter J.C."/>
            <person name="Wang Z."/>
            <person name="Woodage T."/>
            <person name="Zheng X.H."/>
            <person name="Zhong F."/>
        </authorList>
    </citation>
    <scope>NUCLEOTIDE SEQUENCE [LARGE SCALE GENOMIC DNA]</scope>
    <source>
        <strain>BN</strain>
        <strain evidence="2">Sprague-Dawley</strain>
    </source>
</reference>
<dbReference type="EMBL" id="CH474095">
    <property type="protein sequence ID" value="EDL82909.1"/>
    <property type="molecule type" value="Genomic_DNA"/>
</dbReference>
<dbReference type="AlphaFoldDB" id="A6KRD6"/>
<accession>A6KRD6</accession>
<evidence type="ECO:0000313" key="2">
    <source>
        <dbReference type="Proteomes" id="UP000234681"/>
    </source>
</evidence>
<evidence type="ECO:0000313" key="1">
    <source>
        <dbReference type="EMBL" id="EDL82909.1"/>
    </source>
</evidence>
<proteinExistence type="predicted"/>
<dbReference type="Proteomes" id="UP000234681">
    <property type="component" value="Chromosome 18"/>
</dbReference>